<evidence type="ECO:0000256" key="3">
    <source>
        <dbReference type="ARBA" id="ARBA00022989"/>
    </source>
</evidence>
<comment type="catalytic activity">
    <reaction evidence="7">
        <text>a peptidoglycan chain = a peptidoglycan chain with N-acetyl-1,6-anhydromuramyl-[peptide] at the reducing end + a peptidoglycan chain with N-acetylglucosamine at the non-reducing end.</text>
        <dbReference type="EC" id="4.2.2.29"/>
    </reaction>
</comment>
<keyword evidence="3 7" id="KW-1133">Transmembrane helix</keyword>
<keyword evidence="4 7" id="KW-0472">Membrane</keyword>
<dbReference type="GO" id="GO:0009252">
    <property type="term" value="P:peptidoglycan biosynthetic process"/>
    <property type="evidence" value="ECO:0007669"/>
    <property type="project" value="UniProtKB-UniRule"/>
</dbReference>
<feature type="region of interest" description="Disordered" evidence="8">
    <location>
        <begin position="300"/>
        <end position="324"/>
    </location>
</feature>
<keyword evidence="10" id="KW-1185">Reference proteome</keyword>
<evidence type="ECO:0000256" key="2">
    <source>
        <dbReference type="ARBA" id="ARBA00022692"/>
    </source>
</evidence>
<dbReference type="GO" id="GO:0008932">
    <property type="term" value="F:lytic endotransglycosylase activity"/>
    <property type="evidence" value="ECO:0007669"/>
    <property type="project" value="UniProtKB-UniRule"/>
</dbReference>
<dbReference type="AlphaFoldDB" id="A0A176QBT9"/>
<feature type="transmembrane region" description="Helical" evidence="7">
    <location>
        <begin position="37"/>
        <end position="56"/>
    </location>
</feature>
<accession>A0A176QBT9</accession>
<sequence length="382" mass="41136">MNAHLEDDIFDDDRHHHSHRSRRDASRARRPKRRGRTAVALLLAVAVIAGGGYLAFGSLRGIVPSLGSDAVEDFAGPGAGQVEITVEEGATGSDIGSALEEAGVVKSSGAFVQAAAAEPDKAAKIQPGTYELKKQMKASDAFTWLADNANRVAQGVTIPEGLWAVEIYERLSKATKIPVARYEAAATSEQLKLPTEAGGSIEGWLFPSTYEFPKDSTPVEQLDTMIAKTQEELQKTDVPRARWERTLTVASIVEGESGAADRGKVARVVENRLADPTGPTVGMLQMDSTIHYLLKKRGTITTSDKERESDSPYNTYKNKGLPPGPINNPGAAAIEAAADPEPGKWIFFVTVDPDTGETKFATTTAQHERNVQEFCRNTGSCE</sequence>
<dbReference type="Gene3D" id="3.30.1490.480">
    <property type="entry name" value="Endolytic murein transglycosylase"/>
    <property type="match status" value="1"/>
</dbReference>
<keyword evidence="5 7" id="KW-0456">Lyase</keyword>
<name>A0A176QBT9_9MICO</name>
<keyword evidence="6 7" id="KW-0961">Cell wall biogenesis/degradation</keyword>
<comment type="function">
    <text evidence="7">Functions as a peptidoglycan terminase that cleaves nascent peptidoglycan strands endolytically to terminate their elongation.</text>
</comment>
<dbReference type="GO" id="GO:0071555">
    <property type="term" value="P:cell wall organization"/>
    <property type="evidence" value="ECO:0007669"/>
    <property type="project" value="UniProtKB-KW"/>
</dbReference>
<dbReference type="PANTHER" id="PTHR30518">
    <property type="entry name" value="ENDOLYTIC MUREIN TRANSGLYCOSYLASE"/>
    <property type="match status" value="1"/>
</dbReference>
<evidence type="ECO:0000256" key="1">
    <source>
        <dbReference type="ARBA" id="ARBA00022475"/>
    </source>
</evidence>
<keyword evidence="2 7" id="KW-0812">Transmembrane</keyword>
<keyword evidence="1 7" id="KW-1003">Cell membrane</keyword>
<dbReference type="NCBIfam" id="TIGR00247">
    <property type="entry name" value="endolytic transglycosylase MltG"/>
    <property type="match status" value="1"/>
</dbReference>
<protein>
    <recommendedName>
        <fullName evidence="7">Endolytic murein transglycosylase</fullName>
        <ecNumber evidence="7">4.2.2.29</ecNumber>
    </recommendedName>
    <alternativeName>
        <fullName evidence="7">Peptidoglycan lytic transglycosylase</fullName>
    </alternativeName>
    <alternativeName>
        <fullName evidence="7">Peptidoglycan polymerization terminase</fullName>
    </alternativeName>
</protein>
<evidence type="ECO:0000256" key="8">
    <source>
        <dbReference type="SAM" id="MobiDB-lite"/>
    </source>
</evidence>
<evidence type="ECO:0000256" key="5">
    <source>
        <dbReference type="ARBA" id="ARBA00023239"/>
    </source>
</evidence>
<feature type="compositionally biased region" description="Basic residues" evidence="8">
    <location>
        <begin position="16"/>
        <end position="32"/>
    </location>
</feature>
<dbReference type="Pfam" id="PF02618">
    <property type="entry name" value="YceG"/>
    <property type="match status" value="1"/>
</dbReference>
<proteinExistence type="inferred from homology"/>
<comment type="subcellular location">
    <subcellularLocation>
        <location evidence="7">Cell membrane</location>
        <topology evidence="7">Single-pass membrane protein</topology>
    </subcellularLocation>
</comment>
<feature type="site" description="Important for catalytic activity" evidence="7">
    <location>
        <position position="256"/>
    </location>
</feature>
<organism evidence="9 10">
    <name type="scientific">Janibacter melonis</name>
    <dbReference type="NCBI Taxonomy" id="262209"/>
    <lineage>
        <taxon>Bacteria</taxon>
        <taxon>Bacillati</taxon>
        <taxon>Actinomycetota</taxon>
        <taxon>Actinomycetes</taxon>
        <taxon>Micrococcales</taxon>
        <taxon>Intrasporangiaceae</taxon>
        <taxon>Janibacter</taxon>
    </lineage>
</organism>
<dbReference type="PANTHER" id="PTHR30518:SF2">
    <property type="entry name" value="ENDOLYTIC MUREIN TRANSGLYCOSYLASE"/>
    <property type="match status" value="1"/>
</dbReference>
<evidence type="ECO:0000256" key="6">
    <source>
        <dbReference type="ARBA" id="ARBA00023316"/>
    </source>
</evidence>
<dbReference type="HAMAP" id="MF_02065">
    <property type="entry name" value="MltG"/>
    <property type="match status" value="1"/>
</dbReference>
<dbReference type="EMBL" id="LQZG01000003">
    <property type="protein sequence ID" value="OAB87221.1"/>
    <property type="molecule type" value="Genomic_DNA"/>
</dbReference>
<evidence type="ECO:0000256" key="4">
    <source>
        <dbReference type="ARBA" id="ARBA00023136"/>
    </source>
</evidence>
<gene>
    <name evidence="7" type="primary">mltG</name>
    <name evidence="9" type="ORF">AWH69_12825</name>
</gene>
<dbReference type="STRING" id="262209.AWH69_12825"/>
<comment type="similarity">
    <text evidence="7">Belongs to the transglycosylase MltG family.</text>
</comment>
<dbReference type="GO" id="GO:0005886">
    <property type="term" value="C:plasma membrane"/>
    <property type="evidence" value="ECO:0007669"/>
    <property type="project" value="UniProtKB-SubCell"/>
</dbReference>
<comment type="caution">
    <text evidence="9">The sequence shown here is derived from an EMBL/GenBank/DDBJ whole genome shotgun (WGS) entry which is preliminary data.</text>
</comment>
<dbReference type="RefSeq" id="WP_068276254.1">
    <property type="nucleotide sequence ID" value="NZ_LQZG01000003.1"/>
</dbReference>
<evidence type="ECO:0000313" key="9">
    <source>
        <dbReference type="EMBL" id="OAB87221.1"/>
    </source>
</evidence>
<reference evidence="9 10" key="1">
    <citation type="submission" date="2016-01" db="EMBL/GenBank/DDBJ databases">
        <title>Janibacter melonis strain CD11_4 genome sequencing and assembly.</title>
        <authorList>
            <person name="Nair G.R."/>
            <person name="Kaur G."/>
            <person name="Chander A.M."/>
            <person name="Mayilraj S."/>
        </authorList>
    </citation>
    <scope>NUCLEOTIDE SEQUENCE [LARGE SCALE GENOMIC DNA]</scope>
    <source>
        <strain evidence="9 10">CD11-4</strain>
    </source>
</reference>
<evidence type="ECO:0000256" key="7">
    <source>
        <dbReference type="HAMAP-Rule" id="MF_02065"/>
    </source>
</evidence>
<evidence type="ECO:0000313" key="10">
    <source>
        <dbReference type="Proteomes" id="UP000076976"/>
    </source>
</evidence>
<feature type="region of interest" description="Disordered" evidence="8">
    <location>
        <begin position="1"/>
        <end position="32"/>
    </location>
</feature>
<dbReference type="EC" id="4.2.2.29" evidence="7"/>
<dbReference type="InterPro" id="IPR003770">
    <property type="entry name" value="MLTG-like"/>
</dbReference>
<dbReference type="Proteomes" id="UP000076976">
    <property type="component" value="Unassembled WGS sequence"/>
</dbReference>
<feature type="compositionally biased region" description="Basic and acidic residues" evidence="8">
    <location>
        <begin position="1"/>
        <end position="15"/>
    </location>
</feature>